<evidence type="ECO:0000313" key="2">
    <source>
        <dbReference type="EMBL" id="KIK12879.1"/>
    </source>
</evidence>
<feature type="non-terminal residue" evidence="2">
    <location>
        <position position="1"/>
    </location>
</feature>
<reference evidence="3" key="2">
    <citation type="submission" date="2015-01" db="EMBL/GenBank/DDBJ databases">
        <title>Evolutionary Origins and Diversification of the Mycorrhizal Mutualists.</title>
        <authorList>
            <consortium name="DOE Joint Genome Institute"/>
            <consortium name="Mycorrhizal Genomics Consortium"/>
            <person name="Kohler A."/>
            <person name="Kuo A."/>
            <person name="Nagy L.G."/>
            <person name="Floudas D."/>
            <person name="Copeland A."/>
            <person name="Barry K.W."/>
            <person name="Cichocki N."/>
            <person name="Veneault-Fourrey C."/>
            <person name="LaButti K."/>
            <person name="Lindquist E.A."/>
            <person name="Lipzen A."/>
            <person name="Lundell T."/>
            <person name="Morin E."/>
            <person name="Murat C."/>
            <person name="Riley R."/>
            <person name="Ohm R."/>
            <person name="Sun H."/>
            <person name="Tunlid A."/>
            <person name="Henrissat B."/>
            <person name="Grigoriev I.V."/>
            <person name="Hibbett D.S."/>
            <person name="Martin F."/>
        </authorList>
    </citation>
    <scope>NUCLEOTIDE SEQUENCE [LARGE SCALE GENOMIC DNA]</scope>
    <source>
        <strain evidence="3">441</strain>
    </source>
</reference>
<dbReference type="OrthoDB" id="2646666at2759"/>
<accession>A0A0C9YG07</accession>
<evidence type="ECO:0000313" key="3">
    <source>
        <dbReference type="Proteomes" id="UP000054018"/>
    </source>
</evidence>
<organism evidence="2 3">
    <name type="scientific">Pisolithus microcarpus 441</name>
    <dbReference type="NCBI Taxonomy" id="765257"/>
    <lineage>
        <taxon>Eukaryota</taxon>
        <taxon>Fungi</taxon>
        <taxon>Dikarya</taxon>
        <taxon>Basidiomycota</taxon>
        <taxon>Agaricomycotina</taxon>
        <taxon>Agaricomycetes</taxon>
        <taxon>Agaricomycetidae</taxon>
        <taxon>Boletales</taxon>
        <taxon>Sclerodermatineae</taxon>
        <taxon>Pisolithaceae</taxon>
        <taxon>Pisolithus</taxon>
    </lineage>
</organism>
<keyword evidence="3" id="KW-1185">Reference proteome</keyword>
<name>A0A0C9YG07_9AGAM</name>
<evidence type="ECO:0000259" key="1">
    <source>
        <dbReference type="Pfam" id="PF03184"/>
    </source>
</evidence>
<dbReference type="HOGENOM" id="CLU_013929_2_4_1"/>
<dbReference type="GO" id="GO:0003676">
    <property type="term" value="F:nucleic acid binding"/>
    <property type="evidence" value="ECO:0007669"/>
    <property type="project" value="InterPro"/>
</dbReference>
<feature type="domain" description="DDE-1" evidence="1">
    <location>
        <begin position="1"/>
        <end position="72"/>
    </location>
</feature>
<dbReference type="EMBL" id="KN834040">
    <property type="protein sequence ID" value="KIK12879.1"/>
    <property type="molecule type" value="Genomic_DNA"/>
</dbReference>
<feature type="non-terminal residue" evidence="2">
    <location>
        <position position="77"/>
    </location>
</feature>
<reference evidence="2 3" key="1">
    <citation type="submission" date="2014-04" db="EMBL/GenBank/DDBJ databases">
        <authorList>
            <consortium name="DOE Joint Genome Institute"/>
            <person name="Kuo A."/>
            <person name="Kohler A."/>
            <person name="Costa M.D."/>
            <person name="Nagy L.G."/>
            <person name="Floudas D."/>
            <person name="Copeland A."/>
            <person name="Barry K.W."/>
            <person name="Cichocki N."/>
            <person name="Veneault-Fourrey C."/>
            <person name="LaButti K."/>
            <person name="Lindquist E.A."/>
            <person name="Lipzen A."/>
            <person name="Lundell T."/>
            <person name="Morin E."/>
            <person name="Murat C."/>
            <person name="Sun H."/>
            <person name="Tunlid A."/>
            <person name="Henrissat B."/>
            <person name="Grigoriev I.V."/>
            <person name="Hibbett D.S."/>
            <person name="Martin F."/>
            <person name="Nordberg H.P."/>
            <person name="Cantor M.N."/>
            <person name="Hua S.X."/>
        </authorList>
    </citation>
    <scope>NUCLEOTIDE SEQUENCE [LARGE SCALE GENOMIC DNA]</scope>
    <source>
        <strain evidence="2 3">441</strain>
    </source>
</reference>
<sequence length="77" mass="9030">NNIHLFALPPHTTHKLQPLDVGVFGPLQRSWSKQCEDYCRRTGEGIQRQHVVREYMQAREKAFTQANILEAWRRTGI</sequence>
<protein>
    <recommendedName>
        <fullName evidence="1">DDE-1 domain-containing protein</fullName>
    </recommendedName>
</protein>
<dbReference type="Pfam" id="PF03184">
    <property type="entry name" value="DDE_1"/>
    <property type="match status" value="1"/>
</dbReference>
<dbReference type="AlphaFoldDB" id="A0A0C9YG07"/>
<gene>
    <name evidence="2" type="ORF">PISMIDRAFT_59393</name>
</gene>
<dbReference type="Proteomes" id="UP000054018">
    <property type="component" value="Unassembled WGS sequence"/>
</dbReference>
<proteinExistence type="predicted"/>
<dbReference type="InterPro" id="IPR004875">
    <property type="entry name" value="DDE_SF_endonuclease_dom"/>
</dbReference>